<dbReference type="PANTHER" id="PTHR41252:SF1">
    <property type="entry name" value="BLR2505 PROTEIN"/>
    <property type="match status" value="1"/>
</dbReference>
<evidence type="ECO:0000313" key="3">
    <source>
        <dbReference type="Proteomes" id="UP000093592"/>
    </source>
</evidence>
<dbReference type="Proteomes" id="UP000093592">
    <property type="component" value="Unassembled WGS sequence"/>
</dbReference>
<evidence type="ECO:0000313" key="2">
    <source>
        <dbReference type="EMBL" id="OBI40389.1"/>
    </source>
</evidence>
<gene>
    <name evidence="2" type="ORF">A5707_09635</name>
</gene>
<feature type="domain" description="SnoaL-like" evidence="1">
    <location>
        <begin position="13"/>
        <end position="105"/>
    </location>
</feature>
<dbReference type="InterPro" id="IPR032710">
    <property type="entry name" value="NTF2-like_dom_sf"/>
</dbReference>
<dbReference type="InterPro" id="IPR037401">
    <property type="entry name" value="SnoaL-like"/>
</dbReference>
<reference evidence="3" key="1">
    <citation type="submission" date="2016-06" db="EMBL/GenBank/DDBJ databases">
        <authorList>
            <person name="Sutton G."/>
            <person name="Brinkac L."/>
            <person name="Sanka R."/>
            <person name="Adams M."/>
            <person name="Lau E."/>
            <person name="Sam S."/>
            <person name="Sreng N."/>
            <person name="Him V."/>
            <person name="Kerleguer A."/>
            <person name="Cheng S."/>
        </authorList>
    </citation>
    <scope>NUCLEOTIDE SEQUENCE [LARGE SCALE GENOMIC DNA]</scope>
    <source>
        <strain evidence="3">E861</strain>
    </source>
</reference>
<dbReference type="SUPFAM" id="SSF54427">
    <property type="entry name" value="NTF2-like"/>
    <property type="match status" value="1"/>
</dbReference>
<dbReference type="AlphaFoldDB" id="A0A1A2YQ76"/>
<dbReference type="Pfam" id="PF12680">
    <property type="entry name" value="SnoaL_2"/>
    <property type="match status" value="1"/>
</dbReference>
<accession>A0A1A2YQ76</accession>
<organism evidence="2 3">
    <name type="scientific">Mycobacterium kyorinense</name>
    <dbReference type="NCBI Taxonomy" id="487514"/>
    <lineage>
        <taxon>Bacteria</taxon>
        <taxon>Bacillati</taxon>
        <taxon>Actinomycetota</taxon>
        <taxon>Actinomycetes</taxon>
        <taxon>Mycobacteriales</taxon>
        <taxon>Mycobacteriaceae</taxon>
        <taxon>Mycobacterium</taxon>
    </lineage>
</organism>
<dbReference type="EMBL" id="LZKJ01000199">
    <property type="protein sequence ID" value="OBI40389.1"/>
    <property type="molecule type" value="Genomic_DNA"/>
</dbReference>
<dbReference type="Gene3D" id="3.10.450.50">
    <property type="match status" value="1"/>
</dbReference>
<proteinExistence type="predicted"/>
<dbReference type="OrthoDB" id="5176305at2"/>
<dbReference type="PANTHER" id="PTHR41252">
    <property type="entry name" value="BLR2505 PROTEIN"/>
    <property type="match status" value="1"/>
</dbReference>
<dbReference type="RefSeq" id="WP_065016485.1">
    <property type="nucleotide sequence ID" value="NZ_LZKJ01000199.1"/>
</dbReference>
<name>A0A1A2YQ76_9MYCO</name>
<sequence length="128" mass="13707">MSNQNIETTKKGYAAFSAGDLESALGIFDDAAEWTLTGESAISGTYRGKDELTELFRQLGEKSTVVEIKNIVADGDVVVVLTEVTVDGAPYQEADVYTFREGAIVTAQSFGDTAAQERIFGSKRVVAS</sequence>
<comment type="caution">
    <text evidence="2">The sequence shown here is derived from an EMBL/GenBank/DDBJ whole genome shotgun (WGS) entry which is preliminary data.</text>
</comment>
<evidence type="ECO:0000259" key="1">
    <source>
        <dbReference type="Pfam" id="PF12680"/>
    </source>
</evidence>
<protein>
    <submittedName>
        <fullName evidence="2">DUF4440 domain-containing protein</fullName>
    </submittedName>
</protein>